<sequence length="317" mass="36978">MSDEEINSGIYKIRNLTNGKFYIGSTIDFDKRKYDHFRDLKNNNHHSYHLQNAFNKHGEQSFIFEAIEKLEPNKGKLLEREQCWIDSLTPEYNICKIAGSCLGIKLSDETKQKMSEAQKGKFHSEETKLKMSEARKGKHLSEDHKRKMSESKKGEKNHNFGKHLSEEIRQKLSEVQKGTHIGEKNSFYGKKHSDETKQKMSEAQKGKHLSEETKRKMSESKKGEKHPFYGKHLSEEAKQKLSEARKGENSPSAKLTWEKVNEMREKYKTGSYTLKQLAKEYEVSQSTIQQVMENRTWNGAELVKIGKIVWQLQNKLY</sequence>
<comment type="caution">
    <text evidence="4">The sequence shown here is derived from an EMBL/GenBank/DDBJ whole genome shotgun (WGS) entry which is preliminary data.</text>
</comment>
<dbReference type="GO" id="GO:0003677">
    <property type="term" value="F:DNA binding"/>
    <property type="evidence" value="ECO:0007669"/>
    <property type="project" value="InterPro"/>
</dbReference>
<evidence type="ECO:0000259" key="3">
    <source>
        <dbReference type="PROSITE" id="PS50164"/>
    </source>
</evidence>
<feature type="region of interest" description="Disordered" evidence="2">
    <location>
        <begin position="116"/>
        <end position="162"/>
    </location>
</feature>
<dbReference type="Pfam" id="PF01541">
    <property type="entry name" value="GIY-YIG"/>
    <property type="match status" value="1"/>
</dbReference>
<proteinExistence type="predicted"/>
<feature type="domain" description="GIY-YIG" evidence="3">
    <location>
        <begin position="6"/>
        <end position="94"/>
    </location>
</feature>
<evidence type="ECO:0000313" key="4">
    <source>
        <dbReference type="EMBL" id="KKQ98358.1"/>
    </source>
</evidence>
<dbReference type="GO" id="GO:0004519">
    <property type="term" value="F:endonuclease activity"/>
    <property type="evidence" value="ECO:0007669"/>
    <property type="project" value="InterPro"/>
</dbReference>
<dbReference type="AlphaFoldDB" id="A0A0G0M2D8"/>
<feature type="compositionally biased region" description="Basic and acidic residues" evidence="2">
    <location>
        <begin position="191"/>
        <end position="233"/>
    </location>
</feature>
<dbReference type="NCBIfam" id="TIGR01453">
    <property type="entry name" value="grpIintron_endo"/>
    <property type="match status" value="1"/>
</dbReference>
<feature type="region of interest" description="Disordered" evidence="2">
    <location>
        <begin position="175"/>
        <end position="233"/>
    </location>
</feature>
<dbReference type="SUPFAM" id="SSF64496">
    <property type="entry name" value="DNA-binding domain of intron-encoded endonucleases"/>
    <property type="match status" value="3"/>
</dbReference>
<dbReference type="CDD" id="cd10437">
    <property type="entry name" value="GIY-YIG_HE_I-TevI_like"/>
    <property type="match status" value="1"/>
</dbReference>
<organism evidence="4 5">
    <name type="scientific">Candidatus Woesebacteria bacterium GW2011_GWB1_39_12</name>
    <dbReference type="NCBI Taxonomy" id="1618574"/>
    <lineage>
        <taxon>Bacteria</taxon>
        <taxon>Candidatus Woeseibacteriota</taxon>
    </lineage>
</organism>
<dbReference type="PROSITE" id="PS50164">
    <property type="entry name" value="GIY_YIG"/>
    <property type="match status" value="1"/>
</dbReference>
<reference evidence="4 5" key="1">
    <citation type="journal article" date="2015" name="Nature">
        <title>rRNA introns, odd ribosomes, and small enigmatic genomes across a large radiation of phyla.</title>
        <authorList>
            <person name="Brown C.T."/>
            <person name="Hug L.A."/>
            <person name="Thomas B.C."/>
            <person name="Sharon I."/>
            <person name="Castelle C.J."/>
            <person name="Singh A."/>
            <person name="Wilkins M.J."/>
            <person name="Williams K.H."/>
            <person name="Banfield J.F."/>
        </authorList>
    </citation>
    <scope>NUCLEOTIDE SEQUENCE [LARGE SCALE GENOMIC DNA]</scope>
</reference>
<dbReference type="SMART" id="SM00496">
    <property type="entry name" value="IENR2"/>
    <property type="match status" value="7"/>
</dbReference>
<evidence type="ECO:0000256" key="1">
    <source>
        <dbReference type="ARBA" id="ARBA00010045"/>
    </source>
</evidence>
<evidence type="ECO:0000313" key="5">
    <source>
        <dbReference type="Proteomes" id="UP000033881"/>
    </source>
</evidence>
<dbReference type="Pfam" id="PF07460">
    <property type="entry name" value="NUMOD3"/>
    <property type="match status" value="4"/>
</dbReference>
<dbReference type="SUPFAM" id="SSF82771">
    <property type="entry name" value="GIY-YIG endonuclease"/>
    <property type="match status" value="1"/>
</dbReference>
<dbReference type="Proteomes" id="UP000033881">
    <property type="component" value="Unassembled WGS sequence"/>
</dbReference>
<dbReference type="InterPro" id="IPR035901">
    <property type="entry name" value="GIY-YIG_endonuc_sf"/>
</dbReference>
<name>A0A0G0M2D8_9BACT</name>
<dbReference type="SMART" id="SM00465">
    <property type="entry name" value="GIYc"/>
    <property type="match status" value="1"/>
</dbReference>
<accession>A0A0G0M2D8</accession>
<evidence type="ECO:0000256" key="2">
    <source>
        <dbReference type="SAM" id="MobiDB-lite"/>
    </source>
</evidence>
<dbReference type="Gene3D" id="3.40.1440.10">
    <property type="entry name" value="GIY-YIG endonuclease"/>
    <property type="match status" value="1"/>
</dbReference>
<dbReference type="InterPro" id="IPR006350">
    <property type="entry name" value="Intron_endoG1"/>
</dbReference>
<comment type="similarity">
    <text evidence="1">To endonucleases of group I introns of fungi and phage.</text>
</comment>
<protein>
    <recommendedName>
        <fullName evidence="3">GIY-YIG domain-containing protein</fullName>
    </recommendedName>
</protein>
<dbReference type="InterPro" id="IPR000305">
    <property type="entry name" value="GIY-YIG_endonuc"/>
</dbReference>
<dbReference type="InterPro" id="IPR003611">
    <property type="entry name" value="NUMOD3"/>
</dbReference>
<dbReference type="STRING" id="1618574.UT24_C0038G0005"/>
<dbReference type="EMBL" id="LBWB01000038">
    <property type="protein sequence ID" value="KKQ98358.1"/>
    <property type="molecule type" value="Genomic_DNA"/>
</dbReference>
<gene>
    <name evidence="4" type="ORF">UT24_C0038G0005</name>
</gene>